<dbReference type="PANTHER" id="PTHR33374">
    <property type="entry name" value="ARABINOGALACTAN PROTEIN 20"/>
    <property type="match status" value="1"/>
</dbReference>
<keyword evidence="3" id="KW-1185">Reference proteome</keyword>
<protein>
    <submittedName>
        <fullName evidence="2">Uncharacterized protein</fullName>
    </submittedName>
</protein>
<dbReference type="EMBL" id="JBBPBN010000006">
    <property type="protein sequence ID" value="KAK9035800.1"/>
    <property type="molecule type" value="Genomic_DNA"/>
</dbReference>
<keyword evidence="1" id="KW-0472">Membrane</keyword>
<keyword evidence="1" id="KW-1133">Transmembrane helix</keyword>
<gene>
    <name evidence="2" type="ORF">V6N11_077829</name>
</gene>
<evidence type="ECO:0000313" key="2">
    <source>
        <dbReference type="EMBL" id="KAK9035800.1"/>
    </source>
</evidence>
<accession>A0ABR2TE84</accession>
<sequence>MLSTTAPISYLVHQSYITAATKESSDSVPHSSIFANDSYRDCSDHLSHIMIFDSYFGDDSDYFDHSPKILLSCLLRCLFQNQVLSVVFFGTDFLVVVFFELSSSALLSELLFSSALPTAVADTSVKNMAAISFRVLMSVALVLAIVSSTVEAQSAAAPAPSPTSDGTSIDQGIAYILMLVALVLTYLIHPLDASSYTLF</sequence>
<feature type="transmembrane region" description="Helical" evidence="1">
    <location>
        <begin position="128"/>
        <end position="151"/>
    </location>
</feature>
<keyword evidence="1" id="KW-0812">Transmembrane</keyword>
<proteinExistence type="predicted"/>
<name>A0ABR2TE84_9ROSI</name>
<dbReference type="InterPro" id="IPR009424">
    <property type="entry name" value="AGP16/20/22/41"/>
</dbReference>
<evidence type="ECO:0000313" key="3">
    <source>
        <dbReference type="Proteomes" id="UP001396334"/>
    </source>
</evidence>
<organism evidence="2 3">
    <name type="scientific">Hibiscus sabdariffa</name>
    <name type="common">roselle</name>
    <dbReference type="NCBI Taxonomy" id="183260"/>
    <lineage>
        <taxon>Eukaryota</taxon>
        <taxon>Viridiplantae</taxon>
        <taxon>Streptophyta</taxon>
        <taxon>Embryophyta</taxon>
        <taxon>Tracheophyta</taxon>
        <taxon>Spermatophyta</taxon>
        <taxon>Magnoliopsida</taxon>
        <taxon>eudicotyledons</taxon>
        <taxon>Gunneridae</taxon>
        <taxon>Pentapetalae</taxon>
        <taxon>rosids</taxon>
        <taxon>malvids</taxon>
        <taxon>Malvales</taxon>
        <taxon>Malvaceae</taxon>
        <taxon>Malvoideae</taxon>
        <taxon>Hibiscus</taxon>
    </lineage>
</organism>
<feature type="transmembrane region" description="Helical" evidence="1">
    <location>
        <begin position="172"/>
        <end position="189"/>
    </location>
</feature>
<reference evidence="2 3" key="1">
    <citation type="journal article" date="2024" name="G3 (Bethesda)">
        <title>Genome assembly of Hibiscus sabdariffa L. provides insights into metabolisms of medicinal natural products.</title>
        <authorList>
            <person name="Kim T."/>
        </authorList>
    </citation>
    <scope>NUCLEOTIDE SEQUENCE [LARGE SCALE GENOMIC DNA]</scope>
    <source>
        <strain evidence="2">TK-2024</strain>
        <tissue evidence="2">Old leaves</tissue>
    </source>
</reference>
<comment type="caution">
    <text evidence="2">The sequence shown here is derived from an EMBL/GenBank/DDBJ whole genome shotgun (WGS) entry which is preliminary data.</text>
</comment>
<dbReference type="Pfam" id="PF06376">
    <property type="entry name" value="AGP"/>
    <property type="match status" value="1"/>
</dbReference>
<evidence type="ECO:0000256" key="1">
    <source>
        <dbReference type="SAM" id="Phobius"/>
    </source>
</evidence>
<dbReference type="Proteomes" id="UP001396334">
    <property type="component" value="Unassembled WGS sequence"/>
</dbReference>